<dbReference type="EMBL" id="FOFZ01000003">
    <property type="protein sequence ID" value="SEQ66691.1"/>
    <property type="molecule type" value="Genomic_DNA"/>
</dbReference>
<proteinExistence type="predicted"/>
<gene>
    <name evidence="1" type="ORF">SAMN05444355_103279</name>
</gene>
<accession>A0A1H9HWF6</accession>
<evidence type="ECO:0000313" key="1">
    <source>
        <dbReference type="EMBL" id="SEQ66691.1"/>
    </source>
</evidence>
<organism evidence="1 2">
    <name type="scientific">Flavobacterium frigoris</name>
    <dbReference type="NCBI Taxonomy" id="229204"/>
    <lineage>
        <taxon>Bacteria</taxon>
        <taxon>Pseudomonadati</taxon>
        <taxon>Bacteroidota</taxon>
        <taxon>Flavobacteriia</taxon>
        <taxon>Flavobacteriales</taxon>
        <taxon>Flavobacteriaceae</taxon>
        <taxon>Flavobacterium</taxon>
    </lineage>
</organism>
<keyword evidence="2" id="KW-1185">Reference proteome</keyword>
<name>A0A1H9HWF6_FLAFI</name>
<sequence length="39" mass="4392">MTVIIIIGILTLLRYTASIKKEAPLQNTNYSDSNIKVKK</sequence>
<dbReference type="AlphaFoldDB" id="A0A1H9HWF6"/>
<protein>
    <submittedName>
        <fullName evidence="1">Uncharacterized protein</fullName>
    </submittedName>
</protein>
<dbReference type="Proteomes" id="UP000183658">
    <property type="component" value="Unassembled WGS sequence"/>
</dbReference>
<reference evidence="2" key="1">
    <citation type="submission" date="2016-10" db="EMBL/GenBank/DDBJ databases">
        <authorList>
            <person name="Varghese N."/>
            <person name="Submissions S."/>
        </authorList>
    </citation>
    <scope>NUCLEOTIDE SEQUENCE [LARGE SCALE GENOMIC DNA]</scope>
    <source>
        <strain evidence="2">DSM 15719</strain>
    </source>
</reference>
<evidence type="ECO:0000313" key="2">
    <source>
        <dbReference type="Proteomes" id="UP000183658"/>
    </source>
</evidence>